<dbReference type="EMBL" id="JACVVK020000302">
    <property type="protein sequence ID" value="KAK7479457.1"/>
    <property type="molecule type" value="Genomic_DNA"/>
</dbReference>
<keyword evidence="2" id="KW-1185">Reference proteome</keyword>
<evidence type="ECO:0000313" key="1">
    <source>
        <dbReference type="EMBL" id="KAK7479457.1"/>
    </source>
</evidence>
<reference evidence="1 2" key="1">
    <citation type="journal article" date="2023" name="Sci. Data">
        <title>Genome assembly of the Korean intertidal mud-creeper Batillaria attramentaria.</title>
        <authorList>
            <person name="Patra A.K."/>
            <person name="Ho P.T."/>
            <person name="Jun S."/>
            <person name="Lee S.J."/>
            <person name="Kim Y."/>
            <person name="Won Y.J."/>
        </authorList>
    </citation>
    <scope>NUCLEOTIDE SEQUENCE [LARGE SCALE GENOMIC DNA]</scope>
    <source>
        <strain evidence="1">Wonlab-2016</strain>
    </source>
</reference>
<proteinExistence type="predicted"/>
<comment type="caution">
    <text evidence="1">The sequence shown here is derived from an EMBL/GenBank/DDBJ whole genome shotgun (WGS) entry which is preliminary data.</text>
</comment>
<accession>A0ABD0JWU5</accession>
<organism evidence="1 2">
    <name type="scientific">Batillaria attramentaria</name>
    <dbReference type="NCBI Taxonomy" id="370345"/>
    <lineage>
        <taxon>Eukaryota</taxon>
        <taxon>Metazoa</taxon>
        <taxon>Spiralia</taxon>
        <taxon>Lophotrochozoa</taxon>
        <taxon>Mollusca</taxon>
        <taxon>Gastropoda</taxon>
        <taxon>Caenogastropoda</taxon>
        <taxon>Sorbeoconcha</taxon>
        <taxon>Cerithioidea</taxon>
        <taxon>Batillariidae</taxon>
        <taxon>Batillaria</taxon>
    </lineage>
</organism>
<evidence type="ECO:0000313" key="2">
    <source>
        <dbReference type="Proteomes" id="UP001519460"/>
    </source>
</evidence>
<dbReference type="AlphaFoldDB" id="A0ABD0JWU5"/>
<sequence>MGKRTNRLPKSVPENALRRLLPETVQSFYVCCTPAKTYGTCRACQSVCGKTSQRANCRVRHDVIKGIKIFTQWLSSISTDDYCLSRLCHDGSKEQRVK</sequence>
<dbReference type="Proteomes" id="UP001519460">
    <property type="component" value="Unassembled WGS sequence"/>
</dbReference>
<protein>
    <submittedName>
        <fullName evidence="1">Uncharacterized protein</fullName>
    </submittedName>
</protein>
<name>A0ABD0JWU5_9CAEN</name>
<gene>
    <name evidence="1" type="ORF">BaRGS_00029273</name>
</gene>